<dbReference type="Proteomes" id="UP000198312">
    <property type="component" value="Chromosome"/>
</dbReference>
<dbReference type="InterPro" id="IPR003646">
    <property type="entry name" value="SH3-like_bac-type"/>
</dbReference>
<dbReference type="PANTHER" id="PTHR34408">
    <property type="entry name" value="FAMILY PROTEIN, PUTATIVE-RELATED"/>
    <property type="match status" value="1"/>
</dbReference>
<evidence type="ECO:0000256" key="4">
    <source>
        <dbReference type="ARBA" id="ARBA00022801"/>
    </source>
</evidence>
<dbReference type="InterPro" id="IPR025987">
    <property type="entry name" value="GW_dom"/>
</dbReference>
<dbReference type="AlphaFoldDB" id="A0A220U315"/>
<dbReference type="SUPFAM" id="SSF82057">
    <property type="entry name" value="Prokaryotic SH3-related domain"/>
    <property type="match status" value="1"/>
</dbReference>
<dbReference type="Pfam" id="PF13457">
    <property type="entry name" value="GW"/>
    <property type="match status" value="8"/>
</dbReference>
<evidence type="ECO:0000256" key="1">
    <source>
        <dbReference type="ARBA" id="ARBA00004613"/>
    </source>
</evidence>
<dbReference type="OrthoDB" id="9816557at2"/>
<organism evidence="10 11">
    <name type="scientific">Virgibacillus phasianinus</name>
    <dbReference type="NCBI Taxonomy" id="2017483"/>
    <lineage>
        <taxon>Bacteria</taxon>
        <taxon>Bacillati</taxon>
        <taxon>Bacillota</taxon>
        <taxon>Bacilli</taxon>
        <taxon>Bacillales</taxon>
        <taxon>Bacillaceae</taxon>
        <taxon>Virgibacillus</taxon>
    </lineage>
</organism>
<dbReference type="RefSeq" id="WP_089061403.1">
    <property type="nucleotide sequence ID" value="NZ_CP022315.1"/>
</dbReference>
<evidence type="ECO:0000256" key="6">
    <source>
        <dbReference type="SAM" id="MobiDB-lite"/>
    </source>
</evidence>
<reference evidence="10 11" key="1">
    <citation type="submission" date="2017-07" db="EMBL/GenBank/DDBJ databases">
        <title>Virgibacillus sp. LM2416.</title>
        <authorList>
            <person name="Tak E.J."/>
            <person name="Bae J.-W."/>
        </authorList>
    </citation>
    <scope>NUCLEOTIDE SEQUENCE [LARGE SCALE GENOMIC DNA]</scope>
    <source>
        <strain evidence="10 11">LM2416</strain>
    </source>
</reference>
<dbReference type="InterPro" id="IPR002901">
    <property type="entry name" value="MGlyc_endo_b_GlcNAc-like_dom"/>
</dbReference>
<accession>A0A220U315</accession>
<dbReference type="GO" id="GO:0071555">
    <property type="term" value="P:cell wall organization"/>
    <property type="evidence" value="ECO:0007669"/>
    <property type="project" value="UniProtKB-KW"/>
</dbReference>
<gene>
    <name evidence="10" type="ORF">CFK37_08180</name>
</gene>
<evidence type="ECO:0000256" key="7">
    <source>
        <dbReference type="SAM" id="SignalP"/>
    </source>
</evidence>
<feature type="domain" description="GW" evidence="8">
    <location>
        <begin position="329"/>
        <end position="408"/>
    </location>
</feature>
<keyword evidence="2" id="KW-0964">Secreted</keyword>
<dbReference type="GO" id="GO:0005576">
    <property type="term" value="C:extracellular region"/>
    <property type="evidence" value="ECO:0007669"/>
    <property type="project" value="UniProtKB-SubCell"/>
</dbReference>
<feature type="compositionally biased region" description="Basic and acidic residues" evidence="6">
    <location>
        <begin position="131"/>
        <end position="142"/>
    </location>
</feature>
<keyword evidence="3 7" id="KW-0732">Signal</keyword>
<dbReference type="InterPro" id="IPR052354">
    <property type="entry name" value="Cell_Wall_Dynamics_Protein"/>
</dbReference>
<protein>
    <submittedName>
        <fullName evidence="10">Mannosyl-glycoprotein endo-beta-N-acetylglucosamidase</fullName>
    </submittedName>
</protein>
<proteinExistence type="predicted"/>
<dbReference type="SMART" id="SM00047">
    <property type="entry name" value="LYZ2"/>
    <property type="match status" value="1"/>
</dbReference>
<dbReference type="EMBL" id="CP022315">
    <property type="protein sequence ID" value="ASK62143.1"/>
    <property type="molecule type" value="Genomic_DNA"/>
</dbReference>
<comment type="subcellular location">
    <subcellularLocation>
        <location evidence="1">Secreted</location>
    </subcellularLocation>
</comment>
<feature type="chain" id="PRO_5012758808" evidence="7">
    <location>
        <begin position="25"/>
        <end position="1112"/>
    </location>
</feature>
<feature type="compositionally biased region" description="Basic and acidic residues" evidence="6">
    <location>
        <begin position="88"/>
        <end position="120"/>
    </location>
</feature>
<feature type="domain" description="SH3b" evidence="9">
    <location>
        <begin position="833"/>
        <end position="895"/>
    </location>
</feature>
<evidence type="ECO:0000259" key="8">
    <source>
        <dbReference type="PROSITE" id="PS51780"/>
    </source>
</evidence>
<dbReference type="PANTHER" id="PTHR34408:SF1">
    <property type="entry name" value="GLYCOSYL HYDROLASE FAMILY 19 DOMAIN-CONTAINING PROTEIN HI_1415"/>
    <property type="match status" value="1"/>
</dbReference>
<evidence type="ECO:0000313" key="10">
    <source>
        <dbReference type="EMBL" id="ASK62143.1"/>
    </source>
</evidence>
<dbReference type="Gene3D" id="2.30.30.170">
    <property type="match status" value="8"/>
</dbReference>
<dbReference type="Pfam" id="PF08239">
    <property type="entry name" value="SH3_3"/>
    <property type="match status" value="1"/>
</dbReference>
<evidence type="ECO:0000259" key="9">
    <source>
        <dbReference type="PROSITE" id="PS51781"/>
    </source>
</evidence>
<dbReference type="InterPro" id="IPR038200">
    <property type="entry name" value="GW_dom_sf"/>
</dbReference>
<evidence type="ECO:0000256" key="3">
    <source>
        <dbReference type="ARBA" id="ARBA00022729"/>
    </source>
</evidence>
<evidence type="ECO:0000256" key="5">
    <source>
        <dbReference type="ARBA" id="ARBA00023316"/>
    </source>
</evidence>
<dbReference type="Gene3D" id="2.30.30.40">
    <property type="entry name" value="SH3 Domains"/>
    <property type="match status" value="1"/>
</dbReference>
<feature type="region of interest" description="Disordered" evidence="6">
    <location>
        <begin position="38"/>
        <end position="142"/>
    </location>
</feature>
<dbReference type="PROSITE" id="PS51780">
    <property type="entry name" value="GW"/>
    <property type="match status" value="3"/>
</dbReference>
<feature type="compositionally biased region" description="Basic and acidic residues" evidence="6">
    <location>
        <begin position="47"/>
        <end position="71"/>
    </location>
</feature>
<name>A0A220U315_9BACI</name>
<dbReference type="PROSITE" id="PS51781">
    <property type="entry name" value="SH3B"/>
    <property type="match status" value="1"/>
</dbReference>
<keyword evidence="11" id="KW-1185">Reference proteome</keyword>
<dbReference type="KEGG" id="vil:CFK37_08180"/>
<dbReference type="SMART" id="SM00287">
    <property type="entry name" value="SH3b"/>
    <property type="match status" value="1"/>
</dbReference>
<evidence type="ECO:0000313" key="11">
    <source>
        <dbReference type="Proteomes" id="UP000198312"/>
    </source>
</evidence>
<keyword evidence="5" id="KW-0961">Cell wall biogenesis/degradation</keyword>
<evidence type="ECO:0000256" key="2">
    <source>
        <dbReference type="ARBA" id="ARBA00022525"/>
    </source>
</evidence>
<feature type="domain" description="GW" evidence="8">
    <location>
        <begin position="171"/>
        <end position="253"/>
    </location>
</feature>
<feature type="domain" description="GW" evidence="8">
    <location>
        <begin position="484"/>
        <end position="563"/>
    </location>
</feature>
<dbReference type="GO" id="GO:0004040">
    <property type="term" value="F:amidase activity"/>
    <property type="evidence" value="ECO:0007669"/>
    <property type="project" value="InterPro"/>
</dbReference>
<sequence>MKRIAIAIITLLIFSLTFPSQILAGSNGNVENKIEQSELTHPQLENEEIKQESETINKDYENTNKTERTTDEDNPDGNKSVKEANTNHTDEPSVIMEEKTKNIEDNSQEEHKTNKEKETVIEDNNSASNQEKVKKEKKQPDITRKTEMDSINRNKSVNQLTESKSDTITEKEIKKNNTSRIGHIRSLSVMIYKNLTDMSSYIAAGEEYTNRVYYIKEEAYVNEDTYYLISLEPSRINGVVGWVKAKDMSTYTHTGIDSKTKTFYIKGTGSAYSKAWGGSKDLVYSDMKKFEDQKFTVYLTEAVGNNTWYRGKLNGQIIWLHEAYVKSYTKSPTSRIGHIRSESVKIYRTLDDQDSAVTAGEEYTNQVYYIKEQAQLGSQVYYLISLEPSMISGVVGWVKAEDMSTYTHTGIDSKTKTFYIKGTGSAYSKAWGGSKDLVYEDMSQYQNQEFIVYLTEAVGNNIWYRGKLNGQTIWLHEAYVVEHSQSHTSKLGHIVSSNVKIYKHPYGESSYKIAGEEYTNQVYYIKEQAVTNGQTYYLISIEPSRINGVVGWVRAEDMSTYTHTGIDRKTKTFYIKGTGSAYSKAWGGSKDLVYEDMSQYENQEFTVYLTEAVGNNTWYRGKLNGKTIWLHEAYVKSSIQSHTSKLGHIRSTSVKIFNSLESDSTYTTAGEKYTNQVYYIKEQAISKEQTYYLISLEPSRERGVVGWVKAEDLSTNPHVGVDSKTKLFSIEGSGNAYAKAWGGSKDIVYGDLSKYENQLFTVNLTERVGGNIWYRGILNNKEVWIHESFLNEYVNSNTYYDLTFSEALQAQINANAQTTNEYKTYVSKRYINDQDKVYNAQVLNVRGGPSTNYWIVGQITEGTRVTILDEVNGWYEIEFTKYHQFVNASPTDIAYYMNPDNFINNKYQKFQFLDLSLNSSADATNLNRILEGNGILEGMGGAFIEGGLKYHVNDVYLVSHAKLETGNGTSELATGISRWVKRDMDNDGKIVRDKNGNPIIMDISPRKVYNMYGVGAFDGCAYDCGAQTAYENGWFDVRTAIIEGAQFIGRYYVNAGQNTIYEMRWNYSSSGYATHQYATDIGWASKQVYTMYDLYQQLESYVIYLDIPVYKG</sequence>
<feature type="signal peptide" evidence="7">
    <location>
        <begin position="1"/>
        <end position="24"/>
    </location>
</feature>
<keyword evidence="4" id="KW-0378">Hydrolase</keyword>